<dbReference type="AlphaFoldDB" id="A0A7X5U5Q1"/>
<gene>
    <name evidence="1" type="ORF">FHU31_005941</name>
</gene>
<proteinExistence type="predicted"/>
<dbReference type="EMBL" id="JAANOW010000005">
    <property type="protein sequence ID" value="NIH98917.1"/>
    <property type="molecule type" value="Genomic_DNA"/>
</dbReference>
<organism evidence="1 2">
    <name type="scientific">Mycolicibacterium fluoranthenivorans</name>
    <dbReference type="NCBI Taxonomy" id="258505"/>
    <lineage>
        <taxon>Bacteria</taxon>
        <taxon>Bacillati</taxon>
        <taxon>Actinomycetota</taxon>
        <taxon>Actinomycetes</taxon>
        <taxon>Mycobacteriales</taxon>
        <taxon>Mycobacteriaceae</taxon>
        <taxon>Mycolicibacterium</taxon>
    </lineage>
</organism>
<reference evidence="1 2" key="1">
    <citation type="submission" date="2020-03" db="EMBL/GenBank/DDBJ databases">
        <title>Sequencing the genomes of 1000 actinobacteria strains.</title>
        <authorList>
            <person name="Klenk H.-P."/>
        </authorList>
    </citation>
    <scope>NUCLEOTIDE SEQUENCE [LARGE SCALE GENOMIC DNA]</scope>
    <source>
        <strain evidence="1 2">DSM 44556</strain>
    </source>
</reference>
<keyword evidence="2" id="KW-1185">Reference proteome</keyword>
<evidence type="ECO:0000313" key="2">
    <source>
        <dbReference type="Proteomes" id="UP000547444"/>
    </source>
</evidence>
<dbReference type="Proteomes" id="UP000547444">
    <property type="component" value="Unassembled WGS sequence"/>
</dbReference>
<protein>
    <submittedName>
        <fullName evidence="1">Uncharacterized protein</fullName>
    </submittedName>
</protein>
<dbReference type="RefSeq" id="WP_167164615.1">
    <property type="nucleotide sequence ID" value="NZ_JAANOW010000005.1"/>
</dbReference>
<evidence type="ECO:0000313" key="1">
    <source>
        <dbReference type="EMBL" id="NIH98917.1"/>
    </source>
</evidence>
<name>A0A7X5U5Q1_9MYCO</name>
<sequence>MMVERRFRLYVLGDWETPVFDSSTSDMHPHDFLLYGPHAELNVVIDQGTGSWRTRWSGIWTQVSRRKFTEHDHFDFLKGLLSWPEIPTQVTPPSYEEQRRSLRFQPVTELLAGVIEDADLTITVDKTALYRGSEYRTGTDV</sequence>
<accession>A0A7X5U5Q1</accession>
<comment type="caution">
    <text evidence="1">The sequence shown here is derived from an EMBL/GenBank/DDBJ whole genome shotgun (WGS) entry which is preliminary data.</text>
</comment>